<protein>
    <submittedName>
        <fullName evidence="2 3">Uncharacterized protein</fullName>
    </submittedName>
</protein>
<organism>
    <name type="scientific">Pediculus humanus subsp. corporis</name>
    <name type="common">Body louse</name>
    <dbReference type="NCBI Taxonomy" id="121224"/>
    <lineage>
        <taxon>Eukaryota</taxon>
        <taxon>Metazoa</taxon>
        <taxon>Ecdysozoa</taxon>
        <taxon>Arthropoda</taxon>
        <taxon>Hexapoda</taxon>
        <taxon>Insecta</taxon>
        <taxon>Pterygota</taxon>
        <taxon>Neoptera</taxon>
        <taxon>Paraneoptera</taxon>
        <taxon>Psocodea</taxon>
        <taxon>Troctomorpha</taxon>
        <taxon>Phthiraptera</taxon>
        <taxon>Anoplura</taxon>
        <taxon>Pediculidae</taxon>
        <taxon>Pediculus</taxon>
    </lineage>
</organism>
<feature type="compositionally biased region" description="Polar residues" evidence="1">
    <location>
        <begin position="412"/>
        <end position="432"/>
    </location>
</feature>
<feature type="compositionally biased region" description="Polar residues" evidence="1">
    <location>
        <begin position="167"/>
        <end position="177"/>
    </location>
</feature>
<dbReference type="EMBL" id="AAZO01006367">
    <property type="status" value="NOT_ANNOTATED_CDS"/>
    <property type="molecule type" value="Genomic_DNA"/>
</dbReference>
<reference evidence="3" key="3">
    <citation type="submission" date="2021-02" db="UniProtKB">
        <authorList>
            <consortium name="EnsemblMetazoa"/>
        </authorList>
    </citation>
    <scope>IDENTIFICATION</scope>
    <source>
        <strain evidence="3">USDA</strain>
    </source>
</reference>
<name>E0VZ43_PEDHC</name>
<dbReference type="GeneID" id="8234976"/>
<feature type="region of interest" description="Disordered" evidence="1">
    <location>
        <begin position="537"/>
        <end position="596"/>
    </location>
</feature>
<dbReference type="AlphaFoldDB" id="E0VZ43"/>
<keyword evidence="4" id="KW-1185">Reference proteome</keyword>
<dbReference type="RefSeq" id="XP_002431387.1">
    <property type="nucleotide sequence ID" value="XM_002431342.1"/>
</dbReference>
<dbReference type="CTD" id="8234976"/>
<dbReference type="EnsemblMetazoa" id="PHUM524540-RA">
    <property type="protein sequence ID" value="PHUM524540-PA"/>
    <property type="gene ID" value="PHUM524540"/>
</dbReference>
<feature type="region of interest" description="Disordered" evidence="1">
    <location>
        <begin position="408"/>
        <end position="432"/>
    </location>
</feature>
<dbReference type="Proteomes" id="UP000009046">
    <property type="component" value="Unassembled WGS sequence"/>
</dbReference>
<evidence type="ECO:0000313" key="2">
    <source>
        <dbReference type="EMBL" id="EEB18649.1"/>
    </source>
</evidence>
<dbReference type="HOGENOM" id="CLU_414073_0_0_1"/>
<dbReference type="KEGG" id="phu:Phum_PHUM524540"/>
<feature type="region of interest" description="Disordered" evidence="1">
    <location>
        <begin position="140"/>
        <end position="177"/>
    </location>
</feature>
<feature type="compositionally biased region" description="Basic and acidic residues" evidence="1">
    <location>
        <begin position="199"/>
        <end position="224"/>
    </location>
</feature>
<feature type="region of interest" description="Disordered" evidence="1">
    <location>
        <begin position="192"/>
        <end position="224"/>
    </location>
</feature>
<proteinExistence type="predicted"/>
<evidence type="ECO:0000313" key="4">
    <source>
        <dbReference type="Proteomes" id="UP000009046"/>
    </source>
</evidence>
<dbReference type="InParanoid" id="E0VZ43"/>
<reference evidence="2" key="1">
    <citation type="submission" date="2007-04" db="EMBL/GenBank/DDBJ databases">
        <title>Annotation of Pediculus humanus corporis strain USDA.</title>
        <authorList>
            <person name="Kirkness E."/>
            <person name="Hannick L."/>
            <person name="Hass B."/>
            <person name="Bruggner R."/>
            <person name="Lawson D."/>
            <person name="Bidwell S."/>
            <person name="Joardar V."/>
            <person name="Caler E."/>
            <person name="Walenz B."/>
            <person name="Inman J."/>
            <person name="Schobel S."/>
            <person name="Galinsky K."/>
            <person name="Amedeo P."/>
            <person name="Strausberg R."/>
        </authorList>
    </citation>
    <scope>NUCLEOTIDE SEQUENCE</scope>
    <source>
        <strain evidence="2">USDA</strain>
    </source>
</reference>
<feature type="compositionally biased region" description="Low complexity" evidence="1">
    <location>
        <begin position="569"/>
        <end position="581"/>
    </location>
</feature>
<feature type="compositionally biased region" description="Polar residues" evidence="1">
    <location>
        <begin position="481"/>
        <end position="492"/>
    </location>
</feature>
<feature type="region of interest" description="Disordered" evidence="1">
    <location>
        <begin position="363"/>
        <end position="390"/>
    </location>
</feature>
<dbReference type="VEuPathDB" id="VectorBase:PHUM524540"/>
<feature type="compositionally biased region" description="Basic and acidic residues" evidence="1">
    <location>
        <begin position="554"/>
        <end position="564"/>
    </location>
</feature>
<dbReference type="EMBL" id="DS235849">
    <property type="protein sequence ID" value="EEB18649.1"/>
    <property type="molecule type" value="Genomic_DNA"/>
</dbReference>
<reference evidence="2" key="2">
    <citation type="submission" date="2007-04" db="EMBL/GenBank/DDBJ databases">
        <title>The genome of the human body louse.</title>
        <authorList>
            <consortium name="The Human Body Louse Genome Consortium"/>
            <person name="Kirkness E."/>
            <person name="Walenz B."/>
            <person name="Hass B."/>
            <person name="Bruggner R."/>
            <person name="Strausberg R."/>
        </authorList>
    </citation>
    <scope>NUCLEOTIDE SEQUENCE</scope>
    <source>
        <strain evidence="2">USDA</strain>
    </source>
</reference>
<sequence length="663" mass="74717">MNTLWNGSLSSTHGLFKILPNKDDYENIYETETINNQTNGFNTLPILKKKNQTRLNEVFTNEPFTAYFFSSAENLGCSTSNIQNDNATMVNDNLPPRIYLTGNQINKTTANKQCTEVQNNSSHLIGRTDGDVTQHLKSSYDEEPHVQQQQQVQKKTNLKKINDKDYSSSPESEQTENVITFHYRVGIPRSPNIQNFNKFSDKDVDSWQEGNSRRRSGDDVETRKNTKKYFSSKDSELLQKHNSLIKEFNKTLDSEIKNRFSKNYNDSFSSRFTGSYTSQNHDSRLSYTISEPHGNDEYLLTGNLKTNENESDVYFGDISNSSCYGPESLMQDDVIDNDNTTRFATNNGRSFLNKQNLKMIENDDDDEENGGGRINYTHHRQSSSPSPGGVLNLKYFTSPSVRGLQDSERMMESTNSNDELSSSTSMTADSGISSGKNYLSRGYDNGFDNLGTFAHPLFQKPKVLPRLNTRYADPEGKKDVGNSTETTTTIPGNNELDTKKKFLGKVKKFVEDVDIGSNQLLSTCNLTLSSRYMTGEDGHQFVNNSNKNNDDEEERMRGNDKEEYGDGMSLSSESTKTTTTTGNNKIIDSTNGNHGYNNARPLHLQEDLSKKFSKSENLLQVQGASGGRQTCDVIRPNIKRRRNILDVTDVVKDVEIGIHSVNV</sequence>
<feature type="region of interest" description="Disordered" evidence="1">
    <location>
        <begin position="471"/>
        <end position="493"/>
    </location>
</feature>
<accession>E0VZ43</accession>
<evidence type="ECO:0000313" key="3">
    <source>
        <dbReference type="EnsemblMetazoa" id="PHUM524540-PA"/>
    </source>
</evidence>
<gene>
    <name evidence="3" type="primary">8234976</name>
    <name evidence="2" type="ORF">Phum_PHUM524540</name>
</gene>
<evidence type="ECO:0000256" key="1">
    <source>
        <dbReference type="SAM" id="MobiDB-lite"/>
    </source>
</evidence>
<feature type="compositionally biased region" description="Polar residues" evidence="1">
    <location>
        <begin position="582"/>
        <end position="596"/>
    </location>
</feature>